<proteinExistence type="predicted"/>
<comment type="caution">
    <text evidence="2">The sequence shown here is derived from an EMBL/GenBank/DDBJ whole genome shotgun (WGS) entry which is preliminary data.</text>
</comment>
<feature type="region of interest" description="Disordered" evidence="1">
    <location>
        <begin position="162"/>
        <end position="185"/>
    </location>
</feature>
<sequence length="618" mass="69015">MRNSSQILEAIAAAARSAKSQLAFWQTFESIPSASSETSTSKAMASTPVSEGSASSSAGMVDGDDTAGTRSSTAFIRETSADDMHPPVDMTNPVTLTRLIALHLSDWRLDRGRGPRSHTHCLWCRGTMSDSTEILVHAAESRVYNTSSQSVAAVAETPVIGTDQDTPTAAASAQGQTVPEEAKMKEQPQQLAATGHAKPSWVKTTTKTYAEPRYAACDNAWPVGCFLEWISIELDNGEFPRSLRCPICRVTFYTRWDRFRIYDFKKPSPEFVPAAWFRVMVCVPTFGDEGIREPQDEPHGRRRGEKRLIIMDRTEVAKLSLFGRDKKIFKRIDRIGPEVKKPEPEKRKTVPVEPETKEERKEKSNSKGKEKVAAHRPELRGARQKEQGEPERDHVFTTWAVLDWGHNEFRMIPIPKTRTWSVEVDDGDSDDSDADQPMLDPASVLTKLTAADLVKEAISKGGLARAIHAFQPNTKGNDEWPSWSCLQERGRRYYLHQIVVCMDAELGFKGVGSTTPDKNAAKKVREEMHWYGKLLEVANMPVRPGDDEFQMLYPKAAEFSRLTDIEIESSEADADVKNAYAAAAAAAASEPWAPEWHEDFSGSEEEEEEDEDDDDEED</sequence>
<dbReference type="Proteomes" id="UP001161757">
    <property type="component" value="Unassembled WGS sequence"/>
</dbReference>
<reference evidence="2" key="1">
    <citation type="submission" date="2023-01" db="EMBL/GenBank/DDBJ databases">
        <title>Exophiala dermititidis isolated from Cystic Fibrosis Patient.</title>
        <authorList>
            <person name="Kurbessoian T."/>
            <person name="Crocker A."/>
            <person name="Murante D."/>
            <person name="Hogan D.A."/>
            <person name="Stajich J.E."/>
        </authorList>
    </citation>
    <scope>NUCLEOTIDE SEQUENCE</scope>
    <source>
        <strain evidence="2">Ex8</strain>
    </source>
</reference>
<accession>A0AAN6IRD1</accession>
<feature type="compositionally biased region" description="Polar residues" evidence="1">
    <location>
        <begin position="48"/>
        <end position="58"/>
    </location>
</feature>
<name>A0AAN6IRD1_EXODE</name>
<dbReference type="EMBL" id="JAJGCB010000018">
    <property type="protein sequence ID" value="KAJ8988514.1"/>
    <property type="molecule type" value="Genomic_DNA"/>
</dbReference>
<evidence type="ECO:0000313" key="2">
    <source>
        <dbReference type="EMBL" id="KAJ8988514.1"/>
    </source>
</evidence>
<feature type="region of interest" description="Disordered" evidence="1">
    <location>
        <begin position="35"/>
        <end position="69"/>
    </location>
</feature>
<feature type="compositionally biased region" description="Acidic residues" evidence="1">
    <location>
        <begin position="601"/>
        <end position="618"/>
    </location>
</feature>
<feature type="region of interest" description="Disordered" evidence="1">
    <location>
        <begin position="339"/>
        <end position="392"/>
    </location>
</feature>
<feature type="compositionally biased region" description="Low complexity" evidence="1">
    <location>
        <begin position="35"/>
        <end position="47"/>
    </location>
</feature>
<protein>
    <submittedName>
        <fullName evidence="2">Uncharacterized protein</fullName>
    </submittedName>
</protein>
<feature type="compositionally biased region" description="Polar residues" evidence="1">
    <location>
        <begin position="163"/>
        <end position="177"/>
    </location>
</feature>
<evidence type="ECO:0000256" key="1">
    <source>
        <dbReference type="SAM" id="MobiDB-lite"/>
    </source>
</evidence>
<organism evidence="2 3">
    <name type="scientific">Exophiala dermatitidis</name>
    <name type="common">Black yeast-like fungus</name>
    <name type="synonym">Wangiella dermatitidis</name>
    <dbReference type="NCBI Taxonomy" id="5970"/>
    <lineage>
        <taxon>Eukaryota</taxon>
        <taxon>Fungi</taxon>
        <taxon>Dikarya</taxon>
        <taxon>Ascomycota</taxon>
        <taxon>Pezizomycotina</taxon>
        <taxon>Eurotiomycetes</taxon>
        <taxon>Chaetothyriomycetidae</taxon>
        <taxon>Chaetothyriales</taxon>
        <taxon>Herpotrichiellaceae</taxon>
        <taxon>Exophiala</taxon>
    </lineage>
</organism>
<gene>
    <name evidence="2" type="ORF">HRR80_007540</name>
</gene>
<evidence type="ECO:0000313" key="3">
    <source>
        <dbReference type="Proteomes" id="UP001161757"/>
    </source>
</evidence>
<feature type="region of interest" description="Disordered" evidence="1">
    <location>
        <begin position="587"/>
        <end position="618"/>
    </location>
</feature>
<dbReference type="AlphaFoldDB" id="A0AAN6IRD1"/>